<dbReference type="InterPro" id="IPR036388">
    <property type="entry name" value="WH-like_DNA-bd_sf"/>
</dbReference>
<evidence type="ECO:0000313" key="12">
    <source>
        <dbReference type="Proteomes" id="UP000295636"/>
    </source>
</evidence>
<sequence length="188" mass="20840">METKIKGTIYWSVFVHDEWKLHIAATQKGLCYVGSPVKPFEEMAAWADNRFPGWAWTRDDALLQPYAAELRDYFRGGCQSFTLPVDCRGTSFQLAVWKALGEIPYGNTRSYSEIARHISRPASVRAVGAAIGANPVLIAVPCHRVIGKNGSLTGYRGGLEMKTKLLRLEREGMSAREDIPAEGSARHA</sequence>
<gene>
    <name evidence="11" type="ORF">E1757_03795</name>
</gene>
<dbReference type="AlphaFoldDB" id="A0A4V2ZUF6"/>
<comment type="catalytic activity">
    <reaction evidence="1">
        <text>a 4-O-methyl-thymidine in DNA + L-cysteinyl-[protein] = a thymidine in DNA + S-methyl-L-cysteinyl-[protein]</text>
        <dbReference type="Rhea" id="RHEA:53428"/>
        <dbReference type="Rhea" id="RHEA-COMP:10131"/>
        <dbReference type="Rhea" id="RHEA-COMP:10132"/>
        <dbReference type="Rhea" id="RHEA-COMP:13555"/>
        <dbReference type="Rhea" id="RHEA-COMP:13556"/>
        <dbReference type="ChEBI" id="CHEBI:29950"/>
        <dbReference type="ChEBI" id="CHEBI:82612"/>
        <dbReference type="ChEBI" id="CHEBI:137386"/>
        <dbReference type="ChEBI" id="CHEBI:137387"/>
        <dbReference type="EC" id="2.1.1.63"/>
    </reaction>
</comment>
<feature type="domain" description="Methylguanine DNA methyltransferase ribonuclease-like" evidence="10">
    <location>
        <begin position="10"/>
        <end position="86"/>
    </location>
</feature>
<evidence type="ECO:0000313" key="11">
    <source>
        <dbReference type="EMBL" id="TDG00755.1"/>
    </source>
</evidence>
<evidence type="ECO:0000256" key="6">
    <source>
        <dbReference type="ARBA" id="ARBA00022763"/>
    </source>
</evidence>
<comment type="catalytic activity">
    <reaction evidence="8">
        <text>a 6-O-methyl-2'-deoxyguanosine in DNA + L-cysteinyl-[protein] = S-methyl-L-cysteinyl-[protein] + a 2'-deoxyguanosine in DNA</text>
        <dbReference type="Rhea" id="RHEA:24000"/>
        <dbReference type="Rhea" id="RHEA-COMP:10131"/>
        <dbReference type="Rhea" id="RHEA-COMP:10132"/>
        <dbReference type="Rhea" id="RHEA-COMP:11367"/>
        <dbReference type="Rhea" id="RHEA-COMP:11368"/>
        <dbReference type="ChEBI" id="CHEBI:29950"/>
        <dbReference type="ChEBI" id="CHEBI:82612"/>
        <dbReference type="ChEBI" id="CHEBI:85445"/>
        <dbReference type="ChEBI" id="CHEBI:85448"/>
        <dbReference type="EC" id="2.1.1.63"/>
    </reaction>
</comment>
<dbReference type="InterPro" id="IPR014048">
    <property type="entry name" value="MethylDNA_cys_MeTrfase_DNA-bd"/>
</dbReference>
<dbReference type="InterPro" id="IPR008332">
    <property type="entry name" value="MethylG_MeTrfase_N"/>
</dbReference>
<dbReference type="NCBIfam" id="TIGR00589">
    <property type="entry name" value="ogt"/>
    <property type="match status" value="1"/>
</dbReference>
<organism evidence="11 12">
    <name type="scientific">Paenibacillus piri</name>
    <dbReference type="NCBI Taxonomy" id="2547395"/>
    <lineage>
        <taxon>Bacteria</taxon>
        <taxon>Bacillati</taxon>
        <taxon>Bacillota</taxon>
        <taxon>Bacilli</taxon>
        <taxon>Bacillales</taxon>
        <taxon>Paenibacillaceae</taxon>
        <taxon>Paenibacillus</taxon>
    </lineage>
</organism>
<evidence type="ECO:0000259" key="10">
    <source>
        <dbReference type="Pfam" id="PF02870"/>
    </source>
</evidence>
<dbReference type="PANTHER" id="PTHR10815:SF12">
    <property type="entry name" value="METHYLATED-DNA--PROTEIN-CYSTEINE METHYLTRANSFERASE, INDUCIBLE"/>
    <property type="match status" value="1"/>
</dbReference>
<comment type="similarity">
    <text evidence="2">Belongs to the MGMT family.</text>
</comment>
<keyword evidence="4 11" id="KW-0489">Methyltransferase</keyword>
<dbReference type="PROSITE" id="PS00374">
    <property type="entry name" value="MGMT"/>
    <property type="match status" value="1"/>
</dbReference>
<dbReference type="Pfam" id="PF01035">
    <property type="entry name" value="DNA_binding_1"/>
    <property type="match status" value="1"/>
</dbReference>
<evidence type="ECO:0000256" key="1">
    <source>
        <dbReference type="ARBA" id="ARBA00001286"/>
    </source>
</evidence>
<evidence type="ECO:0000256" key="5">
    <source>
        <dbReference type="ARBA" id="ARBA00022679"/>
    </source>
</evidence>
<accession>A0A4V2ZUF6</accession>
<dbReference type="Proteomes" id="UP000295636">
    <property type="component" value="Unassembled WGS sequence"/>
</dbReference>
<proteinExistence type="inferred from homology"/>
<keyword evidence="5 11" id="KW-0808">Transferase</keyword>
<evidence type="ECO:0000256" key="2">
    <source>
        <dbReference type="ARBA" id="ARBA00008711"/>
    </source>
</evidence>
<dbReference type="OrthoDB" id="9802228at2"/>
<keyword evidence="6" id="KW-0227">DNA damage</keyword>
<dbReference type="GO" id="GO:0006281">
    <property type="term" value="P:DNA repair"/>
    <property type="evidence" value="ECO:0007669"/>
    <property type="project" value="UniProtKB-KW"/>
</dbReference>
<keyword evidence="7" id="KW-0234">DNA repair</keyword>
<dbReference type="InterPro" id="IPR036631">
    <property type="entry name" value="MGMT_N_sf"/>
</dbReference>
<name>A0A4V2ZUF6_9BACL</name>
<dbReference type="GO" id="GO:0032259">
    <property type="term" value="P:methylation"/>
    <property type="evidence" value="ECO:0007669"/>
    <property type="project" value="UniProtKB-KW"/>
</dbReference>
<dbReference type="Pfam" id="PF02870">
    <property type="entry name" value="Methyltransf_1N"/>
    <property type="match status" value="1"/>
</dbReference>
<dbReference type="SUPFAM" id="SSF46767">
    <property type="entry name" value="Methylated DNA-protein cysteine methyltransferase, C-terminal domain"/>
    <property type="match status" value="1"/>
</dbReference>
<dbReference type="EMBL" id="SMRT01000001">
    <property type="protein sequence ID" value="TDG00755.1"/>
    <property type="molecule type" value="Genomic_DNA"/>
</dbReference>
<evidence type="ECO:0000256" key="8">
    <source>
        <dbReference type="ARBA" id="ARBA00049348"/>
    </source>
</evidence>
<keyword evidence="12" id="KW-1185">Reference proteome</keyword>
<dbReference type="FunFam" id="1.10.10.10:FF:000214">
    <property type="entry name" value="Methylated-DNA--protein-cysteine methyltransferase"/>
    <property type="match status" value="1"/>
</dbReference>
<dbReference type="SUPFAM" id="SSF53155">
    <property type="entry name" value="Methylated DNA-protein cysteine methyltransferase domain"/>
    <property type="match status" value="1"/>
</dbReference>
<dbReference type="InterPro" id="IPR001497">
    <property type="entry name" value="MethylDNA_cys_MeTrfase_AS"/>
</dbReference>
<dbReference type="InterPro" id="IPR036217">
    <property type="entry name" value="MethylDNA_cys_MeTrfase_DNAb"/>
</dbReference>
<dbReference type="RefSeq" id="WP_133225465.1">
    <property type="nucleotide sequence ID" value="NZ_SMRT01000001.1"/>
</dbReference>
<feature type="domain" description="Methylated-DNA-[protein]-cysteine S-methyltransferase DNA binding" evidence="9">
    <location>
        <begin position="91"/>
        <end position="170"/>
    </location>
</feature>
<dbReference type="EC" id="2.1.1.63" evidence="3"/>
<dbReference type="CDD" id="cd06445">
    <property type="entry name" value="ATase"/>
    <property type="match status" value="1"/>
</dbReference>
<dbReference type="Gene3D" id="3.30.160.70">
    <property type="entry name" value="Methylated DNA-protein cysteine methyltransferase domain"/>
    <property type="match status" value="1"/>
</dbReference>
<reference evidence="11 12" key="1">
    <citation type="submission" date="2019-03" db="EMBL/GenBank/DDBJ databases">
        <title>This is whole genome sequence of Paenibacillus sp MS74 strain.</title>
        <authorList>
            <person name="Trinh H.N."/>
        </authorList>
    </citation>
    <scope>NUCLEOTIDE SEQUENCE [LARGE SCALE GENOMIC DNA]</scope>
    <source>
        <strain evidence="11 12">MS74</strain>
    </source>
</reference>
<dbReference type="PANTHER" id="PTHR10815">
    <property type="entry name" value="METHYLATED-DNA--PROTEIN-CYSTEINE METHYLTRANSFERASE"/>
    <property type="match status" value="1"/>
</dbReference>
<evidence type="ECO:0000256" key="4">
    <source>
        <dbReference type="ARBA" id="ARBA00022603"/>
    </source>
</evidence>
<comment type="caution">
    <text evidence="11">The sequence shown here is derived from an EMBL/GenBank/DDBJ whole genome shotgun (WGS) entry which is preliminary data.</text>
</comment>
<dbReference type="Gene3D" id="1.10.10.10">
    <property type="entry name" value="Winged helix-like DNA-binding domain superfamily/Winged helix DNA-binding domain"/>
    <property type="match status" value="1"/>
</dbReference>
<evidence type="ECO:0000259" key="9">
    <source>
        <dbReference type="Pfam" id="PF01035"/>
    </source>
</evidence>
<protein>
    <recommendedName>
        <fullName evidence="3">methylated-DNA--[protein]-cysteine S-methyltransferase</fullName>
        <ecNumber evidence="3">2.1.1.63</ecNumber>
    </recommendedName>
</protein>
<dbReference type="GO" id="GO:0003908">
    <property type="term" value="F:methylated-DNA-[protein]-cysteine S-methyltransferase activity"/>
    <property type="evidence" value="ECO:0007669"/>
    <property type="project" value="UniProtKB-EC"/>
</dbReference>
<evidence type="ECO:0000256" key="3">
    <source>
        <dbReference type="ARBA" id="ARBA00011918"/>
    </source>
</evidence>
<evidence type="ECO:0000256" key="7">
    <source>
        <dbReference type="ARBA" id="ARBA00023204"/>
    </source>
</evidence>